<sequence length="145" mass="15588">MNDISCSGSRVSETAGGFCSSEDVKYNTVVFGQGTKLNVIDFPLTPPVLSLLSPSAEALKESKATLVCLAEDISVALVHVTWSVNGRSVTDGVWSSPAEKQQDKTFKMSSYLTIESSDWTDNKDFSCEVSVGSKFTKKSISVSQC</sequence>
<dbReference type="FunFam" id="2.60.40.10:FF:000283">
    <property type="entry name" value="Immunoglobulin kappa constant"/>
    <property type="match status" value="1"/>
</dbReference>
<keyword evidence="5" id="KW-1185">Reference proteome</keyword>
<dbReference type="InterPro" id="IPR013783">
    <property type="entry name" value="Ig-like_fold"/>
</dbReference>
<dbReference type="PANTHER" id="PTHR23411">
    <property type="entry name" value="TAPASIN"/>
    <property type="match status" value="1"/>
</dbReference>
<feature type="domain" description="Ig-like" evidence="3">
    <location>
        <begin position="46"/>
        <end position="143"/>
    </location>
</feature>
<dbReference type="InterPro" id="IPR007110">
    <property type="entry name" value="Ig-like_dom"/>
</dbReference>
<comment type="caution">
    <text evidence="4">The sequence shown here is derived from an EMBL/GenBank/DDBJ whole genome shotgun (WGS) entry which is preliminary data.</text>
</comment>
<dbReference type="PROSITE" id="PS50835">
    <property type="entry name" value="IG_LIKE"/>
    <property type="match status" value="1"/>
</dbReference>
<dbReference type="SUPFAM" id="SSF48726">
    <property type="entry name" value="Immunoglobulin"/>
    <property type="match status" value="1"/>
</dbReference>
<accession>A0A7J6D8D2</accession>
<dbReference type="Gene3D" id="2.60.40.10">
    <property type="entry name" value="Immunoglobulins"/>
    <property type="match status" value="1"/>
</dbReference>
<evidence type="ECO:0000313" key="4">
    <source>
        <dbReference type="EMBL" id="KAF4115558.1"/>
    </source>
</evidence>
<dbReference type="SMART" id="SM00407">
    <property type="entry name" value="IGc1"/>
    <property type="match status" value="1"/>
</dbReference>
<dbReference type="InterPro" id="IPR003597">
    <property type="entry name" value="Ig_C1-set"/>
</dbReference>
<dbReference type="AlphaFoldDB" id="A0A7J6D8D2"/>
<proteinExistence type="predicted"/>
<gene>
    <name evidence="4" type="ORF">G5714_003047</name>
</gene>
<keyword evidence="1" id="KW-1015">Disulfide bond</keyword>
<name>A0A7J6D8D2_9TELE</name>
<keyword evidence="2" id="KW-0393">Immunoglobulin domain</keyword>
<evidence type="ECO:0000256" key="1">
    <source>
        <dbReference type="ARBA" id="ARBA00023157"/>
    </source>
</evidence>
<reference evidence="4 5" key="1">
    <citation type="submission" date="2020-04" db="EMBL/GenBank/DDBJ databases">
        <title>Chromosome-level genome assembly of a cyprinid fish Onychostoma macrolepis by integration of Nanopore Sequencing, Bionano and Hi-C technology.</title>
        <authorList>
            <person name="Wang D."/>
        </authorList>
    </citation>
    <scope>NUCLEOTIDE SEQUENCE [LARGE SCALE GENOMIC DNA]</scope>
    <source>
        <strain evidence="4">SWU-2019</strain>
        <tissue evidence="4">Muscle</tissue>
    </source>
</reference>
<evidence type="ECO:0000256" key="2">
    <source>
        <dbReference type="ARBA" id="ARBA00023319"/>
    </source>
</evidence>
<evidence type="ECO:0000259" key="3">
    <source>
        <dbReference type="PROSITE" id="PS50835"/>
    </source>
</evidence>
<dbReference type="InterPro" id="IPR036179">
    <property type="entry name" value="Ig-like_dom_sf"/>
</dbReference>
<protein>
    <recommendedName>
        <fullName evidence="3">Ig-like domain-containing protein</fullName>
    </recommendedName>
</protein>
<dbReference type="Pfam" id="PF07654">
    <property type="entry name" value="C1-set"/>
    <property type="match status" value="1"/>
</dbReference>
<dbReference type="EMBL" id="JAAMOB010000003">
    <property type="protein sequence ID" value="KAF4115558.1"/>
    <property type="molecule type" value="Genomic_DNA"/>
</dbReference>
<dbReference type="InterPro" id="IPR050380">
    <property type="entry name" value="Immune_Resp_Modulators"/>
</dbReference>
<dbReference type="Proteomes" id="UP000579812">
    <property type="component" value="Unassembled WGS sequence"/>
</dbReference>
<evidence type="ECO:0000313" key="5">
    <source>
        <dbReference type="Proteomes" id="UP000579812"/>
    </source>
</evidence>
<organism evidence="4 5">
    <name type="scientific">Onychostoma macrolepis</name>
    <dbReference type="NCBI Taxonomy" id="369639"/>
    <lineage>
        <taxon>Eukaryota</taxon>
        <taxon>Metazoa</taxon>
        <taxon>Chordata</taxon>
        <taxon>Craniata</taxon>
        <taxon>Vertebrata</taxon>
        <taxon>Euteleostomi</taxon>
        <taxon>Actinopterygii</taxon>
        <taxon>Neopterygii</taxon>
        <taxon>Teleostei</taxon>
        <taxon>Ostariophysi</taxon>
        <taxon>Cypriniformes</taxon>
        <taxon>Cyprinidae</taxon>
        <taxon>Acrossocheilinae</taxon>
        <taxon>Onychostoma</taxon>
    </lineage>
</organism>